<evidence type="ECO:0000313" key="4">
    <source>
        <dbReference type="EMBL" id="GGL82887.1"/>
    </source>
</evidence>
<gene>
    <name evidence="4" type="ORF">GCM10011575_46460</name>
</gene>
<dbReference type="AlphaFoldDB" id="A0A917SJA5"/>
<accession>A0A917SJA5</accession>
<sequence length="107" mass="11629">MLAARDDLLRGVIALRFGPDVCDLDRIVVDPQQRRQGIGRSLLASGLELAATRGVQEMILEVRTDNAAAIALYRAYGFAQLAVRGDYYGPGRDAMIMGRPVGGDDHE</sequence>
<keyword evidence="5" id="KW-1185">Reference proteome</keyword>
<keyword evidence="1" id="KW-0808">Transferase</keyword>
<dbReference type="Gene3D" id="3.40.630.30">
    <property type="match status" value="1"/>
</dbReference>
<evidence type="ECO:0000256" key="2">
    <source>
        <dbReference type="ARBA" id="ARBA00023315"/>
    </source>
</evidence>
<dbReference type="EMBL" id="BMMZ01000019">
    <property type="protein sequence ID" value="GGL82887.1"/>
    <property type="molecule type" value="Genomic_DNA"/>
</dbReference>
<evidence type="ECO:0000313" key="5">
    <source>
        <dbReference type="Proteomes" id="UP000613840"/>
    </source>
</evidence>
<name>A0A917SJA5_9ACTN</name>
<feature type="domain" description="N-acetyltransferase" evidence="3">
    <location>
        <begin position="1"/>
        <end position="102"/>
    </location>
</feature>
<dbReference type="Proteomes" id="UP000613840">
    <property type="component" value="Unassembled WGS sequence"/>
</dbReference>
<dbReference type="PANTHER" id="PTHR43420">
    <property type="entry name" value="ACETYLTRANSFERASE"/>
    <property type="match status" value="1"/>
</dbReference>
<dbReference type="InterPro" id="IPR000182">
    <property type="entry name" value="GNAT_dom"/>
</dbReference>
<keyword evidence="2" id="KW-0012">Acyltransferase</keyword>
<organism evidence="4 5">
    <name type="scientific">Microlunatus endophyticus</name>
    <dbReference type="NCBI Taxonomy" id="1716077"/>
    <lineage>
        <taxon>Bacteria</taxon>
        <taxon>Bacillati</taxon>
        <taxon>Actinomycetota</taxon>
        <taxon>Actinomycetes</taxon>
        <taxon>Propionibacteriales</taxon>
        <taxon>Propionibacteriaceae</taxon>
        <taxon>Microlunatus</taxon>
    </lineage>
</organism>
<proteinExistence type="predicted"/>
<evidence type="ECO:0000256" key="1">
    <source>
        <dbReference type="ARBA" id="ARBA00022679"/>
    </source>
</evidence>
<comment type="caution">
    <text evidence="4">The sequence shown here is derived from an EMBL/GenBank/DDBJ whole genome shotgun (WGS) entry which is preliminary data.</text>
</comment>
<dbReference type="CDD" id="cd04301">
    <property type="entry name" value="NAT_SF"/>
    <property type="match status" value="1"/>
</dbReference>
<dbReference type="PANTHER" id="PTHR43420:SF12">
    <property type="entry name" value="N-ACETYLTRANSFERASE DOMAIN-CONTAINING PROTEIN"/>
    <property type="match status" value="1"/>
</dbReference>
<evidence type="ECO:0000259" key="3">
    <source>
        <dbReference type="PROSITE" id="PS51186"/>
    </source>
</evidence>
<dbReference type="InterPro" id="IPR016181">
    <property type="entry name" value="Acyl_CoA_acyltransferase"/>
</dbReference>
<dbReference type="InterPro" id="IPR050680">
    <property type="entry name" value="YpeA/RimI_acetyltransf"/>
</dbReference>
<dbReference type="PROSITE" id="PS51186">
    <property type="entry name" value="GNAT"/>
    <property type="match status" value="1"/>
</dbReference>
<reference evidence="4" key="2">
    <citation type="submission" date="2020-09" db="EMBL/GenBank/DDBJ databases">
        <authorList>
            <person name="Sun Q."/>
            <person name="Zhou Y."/>
        </authorList>
    </citation>
    <scope>NUCLEOTIDE SEQUENCE</scope>
    <source>
        <strain evidence="4">CGMCC 4.7306</strain>
    </source>
</reference>
<protein>
    <recommendedName>
        <fullName evidence="3">N-acetyltransferase domain-containing protein</fullName>
    </recommendedName>
</protein>
<dbReference type="SUPFAM" id="SSF55729">
    <property type="entry name" value="Acyl-CoA N-acyltransferases (Nat)"/>
    <property type="match status" value="1"/>
</dbReference>
<dbReference type="GO" id="GO:0016747">
    <property type="term" value="F:acyltransferase activity, transferring groups other than amino-acyl groups"/>
    <property type="evidence" value="ECO:0007669"/>
    <property type="project" value="InterPro"/>
</dbReference>
<reference evidence="4" key="1">
    <citation type="journal article" date="2014" name="Int. J. Syst. Evol. Microbiol.">
        <title>Complete genome sequence of Corynebacterium casei LMG S-19264T (=DSM 44701T), isolated from a smear-ripened cheese.</title>
        <authorList>
            <consortium name="US DOE Joint Genome Institute (JGI-PGF)"/>
            <person name="Walter F."/>
            <person name="Albersmeier A."/>
            <person name="Kalinowski J."/>
            <person name="Ruckert C."/>
        </authorList>
    </citation>
    <scope>NUCLEOTIDE SEQUENCE</scope>
    <source>
        <strain evidence="4">CGMCC 4.7306</strain>
    </source>
</reference>
<dbReference type="Pfam" id="PF00583">
    <property type="entry name" value="Acetyltransf_1"/>
    <property type="match status" value="1"/>
</dbReference>